<dbReference type="InterPro" id="IPR041916">
    <property type="entry name" value="Anti_sigma_zinc_sf"/>
</dbReference>
<keyword evidence="3" id="KW-1133">Transmembrane helix</keyword>
<evidence type="ECO:0000259" key="4">
    <source>
        <dbReference type="Pfam" id="PF13490"/>
    </source>
</evidence>
<evidence type="ECO:0000313" key="6">
    <source>
        <dbReference type="EMBL" id="THG91782.1"/>
    </source>
</evidence>
<dbReference type="STRING" id="1218173.BALCAV_0220310"/>
<gene>
    <name evidence="6" type="ORF">AJ85_01815</name>
    <name evidence="5" type="ORF">BALCAV_0220310</name>
</gene>
<sequence>MQCERKYNELIDKYFDGEATSEEKLELYRHTEKCEICREHVNQLRKAIAFVQSASHIEAPEDFTNKVMAKLPKKKTTSKWKGHLRKHPLLTAAAIFFLLMTASITSMWFENQEGISVSGPGNVIVDHETGQVIVPEGEIIHGDLTVKNGNLIVEGEVRGNVLLVNSEPYLASAGHVSGEISEVNKALEWVWYHIKTFFTEVVSITNNNNDYDG</sequence>
<protein>
    <recommendedName>
        <fullName evidence="2">Anti-sigma-W factor RsiW</fullName>
    </recommendedName>
</protein>
<dbReference type="RefSeq" id="WP_003320539.1">
    <property type="nucleotide sequence ID" value="NZ_ALPT02000103.1"/>
</dbReference>
<evidence type="ECO:0000256" key="2">
    <source>
        <dbReference type="ARBA" id="ARBA00024438"/>
    </source>
</evidence>
<evidence type="ECO:0000313" key="8">
    <source>
        <dbReference type="Proteomes" id="UP000297014"/>
    </source>
</evidence>
<dbReference type="Proteomes" id="UP000002754">
    <property type="component" value="Unassembled WGS sequence"/>
</dbReference>
<organism evidence="5 7">
    <name type="scientific">Alkalihalobacillus alcalophilus ATCC 27647 = CGMCC 1.3604</name>
    <dbReference type="NCBI Taxonomy" id="1218173"/>
    <lineage>
        <taxon>Bacteria</taxon>
        <taxon>Bacillati</taxon>
        <taxon>Bacillota</taxon>
        <taxon>Bacilli</taxon>
        <taxon>Bacillales</taxon>
        <taxon>Bacillaceae</taxon>
        <taxon>Alkalihalobacillus</taxon>
    </lineage>
</organism>
<feature type="domain" description="Putative zinc-finger" evidence="4">
    <location>
        <begin position="7"/>
        <end position="38"/>
    </location>
</feature>
<dbReference type="Gene3D" id="1.10.10.1320">
    <property type="entry name" value="Anti-sigma factor, zinc-finger domain"/>
    <property type="match status" value="1"/>
</dbReference>
<evidence type="ECO:0000256" key="3">
    <source>
        <dbReference type="SAM" id="Phobius"/>
    </source>
</evidence>
<dbReference type="Proteomes" id="UP000297014">
    <property type="component" value="Unassembled WGS sequence"/>
</dbReference>
<evidence type="ECO:0000313" key="5">
    <source>
        <dbReference type="EMBL" id="KGA95787.1"/>
    </source>
</evidence>
<dbReference type="OrthoDB" id="9782842at2"/>
<accession>A0A094YQS4</accession>
<comment type="caution">
    <text evidence="5">The sequence shown here is derived from an EMBL/GenBank/DDBJ whole genome shotgun (WGS) entry which is preliminary data.</text>
</comment>
<dbReference type="InterPro" id="IPR027383">
    <property type="entry name" value="Znf_put"/>
</dbReference>
<reference evidence="5 7" key="1">
    <citation type="journal article" date="2014" name="Genome Announc.">
        <title>Draft Genome Sequence of Bacillus alcalophilus AV1934, a Classic Alkaliphile Isolated from Human Feces in 1934.</title>
        <authorList>
            <person name="Attie O."/>
            <person name="Jayaprakash A."/>
            <person name="Shah H."/>
            <person name="Paulsen I.T."/>
            <person name="Morino M."/>
            <person name="Takahashi Y."/>
            <person name="Narumi I."/>
            <person name="Sachidanandam R."/>
            <person name="Satoh K."/>
            <person name="Ito M."/>
            <person name="Krulwich T.A."/>
        </authorList>
    </citation>
    <scope>NUCLEOTIDE SEQUENCE [LARGE SCALE GENOMIC DNA]</scope>
    <source>
        <strain evidence="5 7">AV1934</strain>
    </source>
</reference>
<proteinExistence type="inferred from homology"/>
<evidence type="ECO:0000313" key="7">
    <source>
        <dbReference type="Proteomes" id="UP000002754"/>
    </source>
</evidence>
<dbReference type="EMBL" id="JALP01000046">
    <property type="protein sequence ID" value="THG91782.1"/>
    <property type="molecule type" value="Genomic_DNA"/>
</dbReference>
<dbReference type="eggNOG" id="COG5662">
    <property type="taxonomic scope" value="Bacteria"/>
</dbReference>
<name>A0A094YQS4_ALKAL</name>
<keyword evidence="3" id="KW-0812">Transmembrane</keyword>
<keyword evidence="7" id="KW-1185">Reference proteome</keyword>
<feature type="transmembrane region" description="Helical" evidence="3">
    <location>
        <begin position="89"/>
        <end position="109"/>
    </location>
</feature>
<dbReference type="Pfam" id="PF13490">
    <property type="entry name" value="zf-HC2"/>
    <property type="match status" value="1"/>
</dbReference>
<comment type="similarity">
    <text evidence="1">Belongs to the zinc-associated anti-sigma factor (ZAS) superfamily. Anti-sigma-W factor family.</text>
</comment>
<keyword evidence="3" id="KW-0472">Membrane</keyword>
<dbReference type="EMBL" id="ALPT02000103">
    <property type="protein sequence ID" value="KGA95787.1"/>
    <property type="molecule type" value="Genomic_DNA"/>
</dbReference>
<dbReference type="AlphaFoldDB" id="A0A094YQS4"/>
<reference evidence="6 8" key="2">
    <citation type="submission" date="2014-01" db="EMBL/GenBank/DDBJ databases">
        <title>Draft genome sequencing of Bacillus alcalophilus CGMCC 1.3604.</title>
        <authorList>
            <person name="Yang J."/>
            <person name="Diao L."/>
            <person name="Yang S."/>
        </authorList>
    </citation>
    <scope>NUCLEOTIDE SEQUENCE [LARGE SCALE GENOMIC DNA]</scope>
    <source>
        <strain evidence="6 8">CGMCC 1.3604</strain>
    </source>
</reference>
<evidence type="ECO:0000256" key="1">
    <source>
        <dbReference type="ARBA" id="ARBA00024353"/>
    </source>
</evidence>